<dbReference type="NCBIfam" id="TIGR00189">
    <property type="entry name" value="tesB"/>
    <property type="match status" value="1"/>
</dbReference>
<dbReference type="Pfam" id="PF13622">
    <property type="entry name" value="4HBT_3"/>
    <property type="match status" value="1"/>
</dbReference>
<evidence type="ECO:0000256" key="24">
    <source>
        <dbReference type="ARBA" id="ARBA00051978"/>
    </source>
</evidence>
<evidence type="ECO:0000256" key="27">
    <source>
        <dbReference type="ARBA" id="ARBA00055321"/>
    </source>
</evidence>
<comment type="catalytic activity">
    <reaction evidence="24">
        <text>(3R)-3-hydroxypentanoyl-CoA + H2O = (3R)-3-hydroxypentanoate + CoA + H(+)</text>
        <dbReference type="Rhea" id="RHEA:55084"/>
        <dbReference type="ChEBI" id="CHEBI:15377"/>
        <dbReference type="ChEBI" id="CHEBI:15378"/>
        <dbReference type="ChEBI" id="CHEBI:57287"/>
        <dbReference type="ChEBI" id="CHEBI:138587"/>
        <dbReference type="ChEBI" id="CHEBI:138588"/>
    </reaction>
    <physiologicalReaction direction="left-to-right" evidence="24">
        <dbReference type="Rhea" id="RHEA:55085"/>
    </physiologicalReaction>
</comment>
<dbReference type="GO" id="GO:0006637">
    <property type="term" value="P:acyl-CoA metabolic process"/>
    <property type="evidence" value="ECO:0007669"/>
    <property type="project" value="InterPro"/>
</dbReference>
<comment type="catalytic activity">
    <reaction evidence="15">
        <text>(2E)-dodecenoyl-CoA + H2O = (2E)-dodecenoate + CoA + H(+)</text>
        <dbReference type="Rhea" id="RHEA:65212"/>
        <dbReference type="ChEBI" id="CHEBI:15377"/>
        <dbReference type="ChEBI" id="CHEBI:15378"/>
        <dbReference type="ChEBI" id="CHEBI:57287"/>
        <dbReference type="ChEBI" id="CHEBI:57330"/>
        <dbReference type="ChEBI" id="CHEBI:84274"/>
    </reaction>
    <physiologicalReaction direction="left-to-right" evidence="15">
        <dbReference type="Rhea" id="RHEA:65213"/>
    </physiologicalReaction>
</comment>
<dbReference type="InterPro" id="IPR029069">
    <property type="entry name" value="HotDog_dom_sf"/>
</dbReference>
<evidence type="ECO:0000259" key="31">
    <source>
        <dbReference type="Pfam" id="PF13622"/>
    </source>
</evidence>
<dbReference type="InterPro" id="IPR003703">
    <property type="entry name" value="Acyl_CoA_thio"/>
</dbReference>
<feature type="domain" description="Acyl-CoA thioesterase 2 C-terminal" evidence="30">
    <location>
        <begin position="179"/>
        <end position="311"/>
    </location>
</feature>
<comment type="catalytic activity">
    <reaction evidence="22">
        <text>octadecanoyl-CoA + H2O = octadecanoate + CoA + H(+)</text>
        <dbReference type="Rhea" id="RHEA:30139"/>
        <dbReference type="ChEBI" id="CHEBI:15377"/>
        <dbReference type="ChEBI" id="CHEBI:15378"/>
        <dbReference type="ChEBI" id="CHEBI:25629"/>
        <dbReference type="ChEBI" id="CHEBI:57287"/>
        <dbReference type="ChEBI" id="CHEBI:57394"/>
    </reaction>
    <physiologicalReaction direction="left-to-right" evidence="22">
        <dbReference type="Rhea" id="RHEA:30140"/>
    </physiologicalReaction>
</comment>
<dbReference type="PANTHER" id="PTHR11066:SF34">
    <property type="entry name" value="ACYL-COENZYME A THIOESTERASE 8"/>
    <property type="match status" value="1"/>
</dbReference>
<keyword evidence="4 32" id="KW-0378">Hydrolase</keyword>
<name>A0A0U5L410_9GAMM</name>
<evidence type="ECO:0000256" key="14">
    <source>
        <dbReference type="ARBA" id="ARBA00050558"/>
    </source>
</evidence>
<comment type="catalytic activity">
    <reaction evidence="1">
        <text>butanoyl-CoA + H2O = butanoate + CoA + H(+)</text>
        <dbReference type="Rhea" id="RHEA:40111"/>
        <dbReference type="ChEBI" id="CHEBI:15377"/>
        <dbReference type="ChEBI" id="CHEBI:15378"/>
        <dbReference type="ChEBI" id="CHEBI:17968"/>
        <dbReference type="ChEBI" id="CHEBI:57287"/>
        <dbReference type="ChEBI" id="CHEBI:57371"/>
    </reaction>
    <physiologicalReaction direction="left-to-right" evidence="1">
        <dbReference type="Rhea" id="RHEA:40112"/>
    </physiologicalReaction>
</comment>
<comment type="subunit">
    <text evidence="3">Homotetramer.</text>
</comment>
<evidence type="ECO:0000256" key="20">
    <source>
        <dbReference type="ARBA" id="ARBA00050943"/>
    </source>
</evidence>
<dbReference type="PATRIC" id="fig|1619313.3.peg.1026"/>
<comment type="catalytic activity">
    <reaction evidence="17">
        <text>(3S)-3-hydroxypentanoyl-CoA + H2O = (3S)-3-hydroxypentanoate + CoA + H(+)</text>
        <dbReference type="Rhea" id="RHEA:55096"/>
        <dbReference type="ChEBI" id="CHEBI:15377"/>
        <dbReference type="ChEBI" id="CHEBI:15378"/>
        <dbReference type="ChEBI" id="CHEBI:57287"/>
        <dbReference type="ChEBI" id="CHEBI:138607"/>
        <dbReference type="ChEBI" id="CHEBI:138608"/>
    </reaction>
    <physiologicalReaction direction="left-to-right" evidence="17">
        <dbReference type="Rhea" id="RHEA:55097"/>
    </physiologicalReaction>
</comment>
<keyword evidence="33" id="KW-1185">Reference proteome</keyword>
<evidence type="ECO:0000256" key="6">
    <source>
        <dbReference type="ARBA" id="ARBA00037002"/>
    </source>
</evidence>
<dbReference type="KEGG" id="ege:EM595_0987"/>
<dbReference type="SUPFAM" id="SSF54637">
    <property type="entry name" value="Thioesterase/thiol ester dehydrase-isomerase"/>
    <property type="match status" value="2"/>
</dbReference>
<evidence type="ECO:0000256" key="16">
    <source>
        <dbReference type="ARBA" id="ARBA00050660"/>
    </source>
</evidence>
<comment type="function">
    <text evidence="27">Thioesterase that has relatively broad substrate specificity, hydrolyzing primarily medium- and long-chain acyl-CoA substrates to free fatty acids and CoA. Functions in the thioesterase-dependent pathway of beta-oxidation of oleate and conjugated linoleate ((9Z,11E)-octadecadienoate or CLA), which provides all energy and carbon precursors required for the growth of E.coli. Thus, supports growth on oleate or conjugated linoleate as the sole source of carbon by hydrolyzing 3,5-tetradecadienoyl-CoA, the terminal metabolite of oleate beta-oxidation via the alternative thioesterase-dependent pathway, and 3,5-dodecadienoyl-CoA, the end product of CLA beta-oxidation, respectively. Seems to be involved in 3-hydroxyalkanoate production in E.coli.</text>
</comment>
<evidence type="ECO:0000259" key="30">
    <source>
        <dbReference type="Pfam" id="PF02551"/>
    </source>
</evidence>
<evidence type="ECO:0000313" key="32">
    <source>
        <dbReference type="EMBL" id="CUU23223.1"/>
    </source>
</evidence>
<evidence type="ECO:0000256" key="18">
    <source>
        <dbReference type="ARBA" id="ARBA00050810"/>
    </source>
</evidence>
<evidence type="ECO:0000256" key="4">
    <source>
        <dbReference type="ARBA" id="ARBA00022801"/>
    </source>
</evidence>
<dbReference type="GO" id="GO:0009062">
    <property type="term" value="P:fatty acid catabolic process"/>
    <property type="evidence" value="ECO:0007669"/>
    <property type="project" value="TreeGrafter"/>
</dbReference>
<comment type="catalytic activity">
    <reaction evidence="9">
        <text>decanoyl-CoA + H2O = decanoate + CoA + H(+)</text>
        <dbReference type="Rhea" id="RHEA:40059"/>
        <dbReference type="ChEBI" id="CHEBI:15377"/>
        <dbReference type="ChEBI" id="CHEBI:15378"/>
        <dbReference type="ChEBI" id="CHEBI:27689"/>
        <dbReference type="ChEBI" id="CHEBI:57287"/>
        <dbReference type="ChEBI" id="CHEBI:61430"/>
    </reaction>
    <physiologicalReaction direction="left-to-right" evidence="9">
        <dbReference type="Rhea" id="RHEA:40060"/>
    </physiologicalReaction>
</comment>
<evidence type="ECO:0000256" key="22">
    <source>
        <dbReference type="ARBA" id="ARBA00051478"/>
    </source>
</evidence>
<dbReference type="PANTHER" id="PTHR11066">
    <property type="entry name" value="ACYL-COA THIOESTERASE"/>
    <property type="match status" value="1"/>
</dbReference>
<comment type="catalytic activity">
    <reaction evidence="11">
        <text>tetradecanoyl-CoA + H2O = tetradecanoate + CoA + H(+)</text>
        <dbReference type="Rhea" id="RHEA:40119"/>
        <dbReference type="ChEBI" id="CHEBI:15377"/>
        <dbReference type="ChEBI" id="CHEBI:15378"/>
        <dbReference type="ChEBI" id="CHEBI:30807"/>
        <dbReference type="ChEBI" id="CHEBI:57287"/>
        <dbReference type="ChEBI" id="CHEBI:57385"/>
    </reaction>
    <physiologicalReaction direction="left-to-right" evidence="11">
        <dbReference type="Rhea" id="RHEA:40120"/>
    </physiologicalReaction>
</comment>
<dbReference type="GO" id="GO:0047617">
    <property type="term" value="F:fatty acyl-CoA hydrolase activity"/>
    <property type="evidence" value="ECO:0007669"/>
    <property type="project" value="UniProtKB-EC"/>
</dbReference>
<comment type="catalytic activity">
    <reaction evidence="25">
        <text>(3S)-3-hydroxybutanoyl-CoA + H2O = (S)-3-hydroxybutanoate + CoA + H(+)</text>
        <dbReference type="Rhea" id="RHEA:65208"/>
        <dbReference type="ChEBI" id="CHEBI:11047"/>
        <dbReference type="ChEBI" id="CHEBI:15377"/>
        <dbReference type="ChEBI" id="CHEBI:15378"/>
        <dbReference type="ChEBI" id="CHEBI:57287"/>
        <dbReference type="ChEBI" id="CHEBI:57316"/>
    </reaction>
    <physiologicalReaction direction="left-to-right" evidence="25">
        <dbReference type="Rhea" id="RHEA:65209"/>
    </physiologicalReaction>
</comment>
<comment type="similarity">
    <text evidence="2">Belongs to the C/M/P thioester hydrolase family.</text>
</comment>
<dbReference type="InterPro" id="IPR025652">
    <property type="entry name" value="TesB_C"/>
</dbReference>
<evidence type="ECO:0000256" key="10">
    <source>
        <dbReference type="ARBA" id="ARBA00048074"/>
    </source>
</evidence>
<dbReference type="CDD" id="cd03445">
    <property type="entry name" value="Thioesterase_II_repeat2"/>
    <property type="match status" value="1"/>
</dbReference>
<evidence type="ECO:0000256" key="19">
    <source>
        <dbReference type="ARBA" id="ARBA00050889"/>
    </source>
</evidence>
<protein>
    <recommendedName>
        <fullName evidence="28">Acyl-CoA thioesterase 2</fullName>
        <ecNumber evidence="7">3.1.2.20</ecNumber>
    </recommendedName>
    <alternativeName>
        <fullName evidence="29">Thioesterase II</fullName>
    </alternativeName>
</protein>
<comment type="catalytic activity">
    <reaction evidence="20">
        <text>a fatty acyl-CoA + H2O = a fatty acid + CoA + H(+)</text>
        <dbReference type="Rhea" id="RHEA:16781"/>
        <dbReference type="ChEBI" id="CHEBI:15377"/>
        <dbReference type="ChEBI" id="CHEBI:15378"/>
        <dbReference type="ChEBI" id="CHEBI:28868"/>
        <dbReference type="ChEBI" id="CHEBI:57287"/>
        <dbReference type="ChEBI" id="CHEBI:77636"/>
        <dbReference type="EC" id="3.1.2.20"/>
    </reaction>
    <physiologicalReaction direction="left-to-right" evidence="20">
        <dbReference type="Rhea" id="RHEA:16782"/>
    </physiologicalReaction>
</comment>
<comment type="catalytic activity">
    <reaction evidence="18">
        <text>pentanoyl-CoA + H2O = pentanoate + CoA + H(+)</text>
        <dbReference type="Rhea" id="RHEA:55052"/>
        <dbReference type="ChEBI" id="CHEBI:15377"/>
        <dbReference type="ChEBI" id="CHEBI:15378"/>
        <dbReference type="ChEBI" id="CHEBI:31011"/>
        <dbReference type="ChEBI" id="CHEBI:57287"/>
        <dbReference type="ChEBI" id="CHEBI:57389"/>
    </reaction>
    <physiologicalReaction direction="left-to-right" evidence="18">
        <dbReference type="Rhea" id="RHEA:55053"/>
    </physiologicalReaction>
</comment>
<evidence type="ECO:0000256" key="9">
    <source>
        <dbReference type="ARBA" id="ARBA00047969"/>
    </source>
</evidence>
<comment type="catalytic activity">
    <reaction evidence="12">
        <text>hexanoyl-CoA + H2O = hexanoate + CoA + H(+)</text>
        <dbReference type="Rhea" id="RHEA:40115"/>
        <dbReference type="ChEBI" id="CHEBI:15377"/>
        <dbReference type="ChEBI" id="CHEBI:15378"/>
        <dbReference type="ChEBI" id="CHEBI:17120"/>
        <dbReference type="ChEBI" id="CHEBI:57287"/>
        <dbReference type="ChEBI" id="CHEBI:62620"/>
    </reaction>
    <physiologicalReaction direction="left-to-right" evidence="12">
        <dbReference type="Rhea" id="RHEA:40116"/>
    </physiologicalReaction>
</comment>
<evidence type="ECO:0000256" key="3">
    <source>
        <dbReference type="ARBA" id="ARBA00011881"/>
    </source>
</evidence>
<dbReference type="EC" id="3.1.2.20" evidence="7"/>
<evidence type="ECO:0000256" key="26">
    <source>
        <dbReference type="ARBA" id="ARBA00052691"/>
    </source>
</evidence>
<evidence type="ECO:0000256" key="29">
    <source>
        <dbReference type="ARBA" id="ARBA00079653"/>
    </source>
</evidence>
<evidence type="ECO:0000313" key="33">
    <source>
        <dbReference type="Proteomes" id="UP000059419"/>
    </source>
</evidence>
<comment type="catalytic activity">
    <reaction evidence="6">
        <text>(9Z)-octadecenoyl-CoA + H2O = (9Z)-octadecenoate + CoA + H(+)</text>
        <dbReference type="Rhea" id="RHEA:40139"/>
        <dbReference type="ChEBI" id="CHEBI:15377"/>
        <dbReference type="ChEBI" id="CHEBI:15378"/>
        <dbReference type="ChEBI" id="CHEBI:30823"/>
        <dbReference type="ChEBI" id="CHEBI:57287"/>
        <dbReference type="ChEBI" id="CHEBI:57387"/>
    </reaction>
    <physiologicalReaction direction="left-to-right" evidence="6">
        <dbReference type="Rhea" id="RHEA:40140"/>
    </physiologicalReaction>
</comment>
<dbReference type="STRING" id="1619313.EM595_0987"/>
<evidence type="ECO:0000256" key="5">
    <source>
        <dbReference type="ARBA" id="ARBA00023098"/>
    </source>
</evidence>
<evidence type="ECO:0000256" key="12">
    <source>
        <dbReference type="ARBA" id="ARBA00050199"/>
    </source>
</evidence>
<evidence type="ECO:0000256" key="25">
    <source>
        <dbReference type="ARBA" id="ARBA00052191"/>
    </source>
</evidence>
<comment type="catalytic activity">
    <reaction evidence="13">
        <text>4-methylpentanoyl-CoA + H2O = 4-methylpentanoate + CoA + H(+)</text>
        <dbReference type="Rhea" id="RHEA:55064"/>
        <dbReference type="ChEBI" id="CHEBI:15377"/>
        <dbReference type="ChEBI" id="CHEBI:15378"/>
        <dbReference type="ChEBI" id="CHEBI:57287"/>
        <dbReference type="ChEBI" id="CHEBI:74904"/>
        <dbReference type="ChEBI" id="CHEBI:131445"/>
    </reaction>
    <physiologicalReaction direction="left-to-right" evidence="13">
        <dbReference type="Rhea" id="RHEA:55065"/>
    </physiologicalReaction>
</comment>
<dbReference type="FunFam" id="2.40.160.210:FF:000001">
    <property type="entry name" value="Acyl-CoA thioesterase II"/>
    <property type="match status" value="1"/>
</dbReference>
<dbReference type="EMBL" id="LN907827">
    <property type="protein sequence ID" value="CUU23223.1"/>
    <property type="molecule type" value="Genomic_DNA"/>
</dbReference>
<reference evidence="33" key="1">
    <citation type="submission" date="2015-11" db="EMBL/GenBank/DDBJ databases">
        <authorList>
            <person name="Blom J."/>
        </authorList>
    </citation>
    <scope>NUCLEOTIDE SEQUENCE [LARGE SCALE GENOMIC DNA]</scope>
</reference>
<dbReference type="Gene3D" id="2.40.160.210">
    <property type="entry name" value="Acyl-CoA thioesterase, double hotdog domain"/>
    <property type="match status" value="1"/>
</dbReference>
<dbReference type="CDD" id="cd03444">
    <property type="entry name" value="Thioesterase_II_repeat1"/>
    <property type="match status" value="1"/>
</dbReference>
<comment type="catalytic activity">
    <reaction evidence="23">
        <text>(3R)-3-hydroxybutanoyl-CoA + H2O = (R)-3-hydroxybutanoate + CoA + H(+)</text>
        <dbReference type="Rhea" id="RHEA:65204"/>
        <dbReference type="ChEBI" id="CHEBI:10983"/>
        <dbReference type="ChEBI" id="CHEBI:15377"/>
        <dbReference type="ChEBI" id="CHEBI:15378"/>
        <dbReference type="ChEBI" id="CHEBI:57287"/>
        <dbReference type="ChEBI" id="CHEBI:57315"/>
    </reaction>
    <physiologicalReaction direction="left-to-right" evidence="23">
        <dbReference type="Rhea" id="RHEA:65205"/>
    </physiologicalReaction>
</comment>
<comment type="catalytic activity">
    <reaction evidence="16">
        <text>3-hydroxydodecanoyl-CoA + H2O = 3-hydroxydodecanoate + CoA + H(+)</text>
        <dbReference type="Rhea" id="RHEA:65232"/>
        <dbReference type="ChEBI" id="CHEBI:15377"/>
        <dbReference type="ChEBI" id="CHEBI:15378"/>
        <dbReference type="ChEBI" id="CHEBI:57287"/>
        <dbReference type="ChEBI" id="CHEBI:76616"/>
        <dbReference type="ChEBI" id="CHEBI:156383"/>
    </reaction>
    <physiologicalReaction direction="left-to-right" evidence="16">
        <dbReference type="Rhea" id="RHEA:65233"/>
    </physiologicalReaction>
</comment>
<feature type="domain" description="Acyl-CoA thioesterase-like N-terminal HotDog" evidence="31">
    <location>
        <begin position="63"/>
        <end position="139"/>
    </location>
</feature>
<accession>A0A0U5L410</accession>
<gene>
    <name evidence="32" type="primary">tesB</name>
    <name evidence="32" type="ORF">EM595_0987</name>
</gene>
<evidence type="ECO:0000256" key="28">
    <source>
        <dbReference type="ARBA" id="ARBA00071120"/>
    </source>
</evidence>
<dbReference type="Proteomes" id="UP000059419">
    <property type="component" value="Chromosome 1"/>
</dbReference>
<evidence type="ECO:0000256" key="8">
    <source>
        <dbReference type="ARBA" id="ARBA00047588"/>
    </source>
</evidence>
<evidence type="ECO:0000256" key="13">
    <source>
        <dbReference type="ARBA" id="ARBA00050380"/>
    </source>
</evidence>
<evidence type="ECO:0000256" key="17">
    <source>
        <dbReference type="ARBA" id="ARBA00050803"/>
    </source>
</evidence>
<evidence type="ECO:0000256" key="2">
    <source>
        <dbReference type="ARBA" id="ARBA00006538"/>
    </source>
</evidence>
<organism evidence="32 33">
    <name type="scientific">Duffyella gerundensis</name>
    <dbReference type="NCBI Taxonomy" id="1619313"/>
    <lineage>
        <taxon>Bacteria</taxon>
        <taxon>Pseudomonadati</taxon>
        <taxon>Pseudomonadota</taxon>
        <taxon>Gammaproteobacteria</taxon>
        <taxon>Enterobacterales</taxon>
        <taxon>Erwiniaceae</taxon>
        <taxon>Duffyella</taxon>
    </lineage>
</organism>
<comment type="catalytic activity">
    <reaction evidence="21">
        <text>3-oxododecanoyl-CoA + H2O = 3-oxododecanoate + CoA + H(+)</text>
        <dbReference type="Rhea" id="RHEA:65216"/>
        <dbReference type="ChEBI" id="CHEBI:15377"/>
        <dbReference type="ChEBI" id="CHEBI:15378"/>
        <dbReference type="ChEBI" id="CHEBI:29743"/>
        <dbReference type="ChEBI" id="CHEBI:57287"/>
        <dbReference type="ChEBI" id="CHEBI:62615"/>
    </reaction>
    <physiologicalReaction direction="left-to-right" evidence="21">
        <dbReference type="Rhea" id="RHEA:65217"/>
    </physiologicalReaction>
</comment>
<comment type="catalytic activity">
    <reaction evidence="14">
        <text>(3E,5Z)-tetradecadienoyl-CoA + H2O = (3E,5Z)-tetradecadienoate + CoA + H(+)</text>
        <dbReference type="Rhea" id="RHEA:55044"/>
        <dbReference type="ChEBI" id="CHEBI:15377"/>
        <dbReference type="ChEBI" id="CHEBI:15378"/>
        <dbReference type="ChEBI" id="CHEBI:57287"/>
        <dbReference type="ChEBI" id="CHEBI:71586"/>
        <dbReference type="ChEBI" id="CHEBI:71590"/>
    </reaction>
    <physiologicalReaction direction="left-to-right" evidence="14">
        <dbReference type="Rhea" id="RHEA:55045"/>
    </physiologicalReaction>
</comment>
<evidence type="ECO:0000256" key="15">
    <source>
        <dbReference type="ARBA" id="ARBA00050629"/>
    </source>
</evidence>
<evidence type="ECO:0000256" key="7">
    <source>
        <dbReference type="ARBA" id="ARBA00038894"/>
    </source>
</evidence>
<dbReference type="InterPro" id="IPR042171">
    <property type="entry name" value="Acyl-CoA_hotdog"/>
</dbReference>
<dbReference type="GO" id="GO:0005829">
    <property type="term" value="C:cytosol"/>
    <property type="evidence" value="ECO:0007669"/>
    <property type="project" value="TreeGrafter"/>
</dbReference>
<comment type="catalytic activity">
    <reaction evidence="10">
        <text>dodecanoyl-CoA + H2O = dodecanoate + CoA + H(+)</text>
        <dbReference type="Rhea" id="RHEA:30135"/>
        <dbReference type="ChEBI" id="CHEBI:15377"/>
        <dbReference type="ChEBI" id="CHEBI:15378"/>
        <dbReference type="ChEBI" id="CHEBI:18262"/>
        <dbReference type="ChEBI" id="CHEBI:57287"/>
        <dbReference type="ChEBI" id="CHEBI:57375"/>
    </reaction>
    <physiologicalReaction direction="left-to-right" evidence="10">
        <dbReference type="Rhea" id="RHEA:30136"/>
    </physiologicalReaction>
</comment>
<proteinExistence type="inferred from homology"/>
<evidence type="ECO:0000256" key="21">
    <source>
        <dbReference type="ARBA" id="ARBA00051093"/>
    </source>
</evidence>
<dbReference type="NCBIfam" id="NF007817">
    <property type="entry name" value="PRK10526.1"/>
    <property type="match status" value="1"/>
</dbReference>
<evidence type="ECO:0000256" key="23">
    <source>
        <dbReference type="ARBA" id="ARBA00051737"/>
    </source>
</evidence>
<comment type="catalytic activity">
    <reaction evidence="19">
        <text>(3Z,5E)-dodecadienoyl-CoA + H2O = (3Z,5E)-dodecadienoate + CoA + H(+)</text>
        <dbReference type="Rhea" id="RHEA:65172"/>
        <dbReference type="ChEBI" id="CHEBI:15377"/>
        <dbReference type="ChEBI" id="CHEBI:15378"/>
        <dbReference type="ChEBI" id="CHEBI:57287"/>
        <dbReference type="ChEBI" id="CHEBI:156333"/>
        <dbReference type="ChEBI" id="CHEBI:156334"/>
    </reaction>
    <physiologicalReaction direction="left-to-right" evidence="19">
        <dbReference type="Rhea" id="RHEA:65173"/>
    </physiologicalReaction>
</comment>
<sequence>MPAILPACGQVDENWSDLAHYDHHFKEDVTMSQALDNLLNLLNLEKIEEGLFRGQSEDLGLRQVFGGQVVGQALSAAKHTVPTERVVHSFHSYFLRPGDSKKAIVYDVENLRDGQSFSARRVSAIQNGKPIFFMTASFQAPESGMEHQKTMPAAPAPDDLPSETAIARQLSAHLPAAVRDKFLADKPLEFRPVTFHNPLKGAVAEPTRQVWLRANGDVPDDRRIHQYLLGYASDFNFLPVALQPHGKGFLEPDLQIATIDHSMWFHRPFDLNQWLLYSVESTSASGARGFVRGEFYTQQGELVASTVQEGVMRLRNV</sequence>
<evidence type="ECO:0000256" key="11">
    <source>
        <dbReference type="ARBA" id="ARBA00048180"/>
    </source>
</evidence>
<comment type="catalytic activity">
    <reaction evidence="26">
        <text>hexadecanoyl-CoA + H2O = hexadecanoate + CoA + H(+)</text>
        <dbReference type="Rhea" id="RHEA:16645"/>
        <dbReference type="ChEBI" id="CHEBI:7896"/>
        <dbReference type="ChEBI" id="CHEBI:15377"/>
        <dbReference type="ChEBI" id="CHEBI:15378"/>
        <dbReference type="ChEBI" id="CHEBI:57287"/>
        <dbReference type="ChEBI" id="CHEBI:57379"/>
    </reaction>
    <physiologicalReaction direction="left-to-right" evidence="26">
        <dbReference type="Rhea" id="RHEA:16646"/>
    </physiologicalReaction>
</comment>
<dbReference type="InterPro" id="IPR049449">
    <property type="entry name" value="TesB_ACOT8-like_N"/>
</dbReference>
<keyword evidence="5" id="KW-0443">Lipid metabolism</keyword>
<evidence type="ECO:0000256" key="1">
    <source>
        <dbReference type="ARBA" id="ARBA00000295"/>
    </source>
</evidence>
<comment type="catalytic activity">
    <reaction evidence="8">
        <text>octanoyl-CoA + H2O = octanoate + CoA + H(+)</text>
        <dbReference type="Rhea" id="RHEA:30143"/>
        <dbReference type="ChEBI" id="CHEBI:15377"/>
        <dbReference type="ChEBI" id="CHEBI:15378"/>
        <dbReference type="ChEBI" id="CHEBI:25646"/>
        <dbReference type="ChEBI" id="CHEBI:57287"/>
        <dbReference type="ChEBI" id="CHEBI:57386"/>
    </reaction>
    <physiologicalReaction direction="left-to-right" evidence="8">
        <dbReference type="Rhea" id="RHEA:30144"/>
    </physiologicalReaction>
</comment>
<dbReference type="AlphaFoldDB" id="A0A0U5L410"/>
<dbReference type="Pfam" id="PF02551">
    <property type="entry name" value="Acyl_CoA_thio"/>
    <property type="match status" value="1"/>
</dbReference>